<evidence type="ECO:0000313" key="1">
    <source>
        <dbReference type="EMBL" id="MBU5676966.1"/>
    </source>
</evidence>
<gene>
    <name evidence="1" type="ORF">KQI88_11120</name>
</gene>
<protein>
    <recommendedName>
        <fullName evidence="3">DUF302 domain-containing protein</fullName>
    </recommendedName>
</protein>
<dbReference type="EMBL" id="JAHLQK010000004">
    <property type="protein sequence ID" value="MBU5676966.1"/>
    <property type="molecule type" value="Genomic_DNA"/>
</dbReference>
<dbReference type="RefSeq" id="WP_216417340.1">
    <property type="nucleotide sequence ID" value="NZ_JAHLQK010000004.1"/>
</dbReference>
<proteinExistence type="predicted"/>
<organism evidence="1 2">
    <name type="scientific">Alkaliphilus flagellatus</name>
    <dbReference type="NCBI Taxonomy" id="2841507"/>
    <lineage>
        <taxon>Bacteria</taxon>
        <taxon>Bacillati</taxon>
        <taxon>Bacillota</taxon>
        <taxon>Clostridia</taxon>
        <taxon>Peptostreptococcales</taxon>
        <taxon>Natronincolaceae</taxon>
        <taxon>Alkaliphilus</taxon>
    </lineage>
</organism>
<dbReference type="Proteomes" id="UP000779508">
    <property type="component" value="Unassembled WGS sequence"/>
</dbReference>
<reference evidence="1 2" key="1">
    <citation type="submission" date="2021-06" db="EMBL/GenBank/DDBJ databases">
        <authorList>
            <person name="Sun Q."/>
            <person name="Li D."/>
        </authorList>
    </citation>
    <scope>NUCLEOTIDE SEQUENCE [LARGE SCALE GENOMIC DNA]</scope>
    <source>
        <strain evidence="1 2">MSJ-5</strain>
    </source>
</reference>
<keyword evidence="2" id="KW-1185">Reference proteome</keyword>
<evidence type="ECO:0000313" key="2">
    <source>
        <dbReference type="Proteomes" id="UP000779508"/>
    </source>
</evidence>
<accession>A0ABS6G6E3</accession>
<evidence type="ECO:0008006" key="3">
    <source>
        <dbReference type="Google" id="ProtNLM"/>
    </source>
</evidence>
<comment type="caution">
    <text evidence="1">The sequence shown here is derived from an EMBL/GenBank/DDBJ whole genome shotgun (WGS) entry which is preliminary data.</text>
</comment>
<sequence length="98" mass="12000">MSINCKVQTNRSFEKAIEDLKKSLSNHNFAMLWELNFKDKPKEKGLYLDKNFKILEVCNPVQTKKYWEKYKIKNLQYRRLNIRIYSASFLFFIKMFDF</sequence>
<name>A0ABS6G6E3_9FIRM</name>